<reference evidence="4" key="1">
    <citation type="submission" date="2011-12" db="EMBL/GenBank/DDBJ databases">
        <title>Complete sequence of Methanoregula formicicum SMSP.</title>
        <authorList>
            <person name="Lucas S."/>
            <person name="Han J."/>
            <person name="Lapidus A."/>
            <person name="Cheng J.-F."/>
            <person name="Goodwin L."/>
            <person name="Pitluck S."/>
            <person name="Peters L."/>
            <person name="Ovchinnikova G."/>
            <person name="Teshima H."/>
            <person name="Detter J.C."/>
            <person name="Han C."/>
            <person name="Tapia R."/>
            <person name="Land M."/>
            <person name="Hauser L."/>
            <person name="Kyrpides N."/>
            <person name="Ivanova N."/>
            <person name="Pagani I."/>
            <person name="Imachi H."/>
            <person name="Tamaki H."/>
            <person name="Sekiguchi Y."/>
            <person name="Kamagata Y."/>
            <person name="Cadillo-Quiroz H."/>
            <person name="Zinder S."/>
            <person name="Liu W.-T."/>
            <person name="Woyke T."/>
        </authorList>
    </citation>
    <scope>NUCLEOTIDE SEQUENCE [LARGE SCALE GENOMIC DNA]</scope>
    <source>
        <strain evidence="4">DSM 22288 / NBRC 105244 / SMSP</strain>
    </source>
</reference>
<dbReference type="HOGENOM" id="CLU_116126_1_0_2"/>
<dbReference type="InParanoid" id="L0HDR5"/>
<dbReference type="GeneID" id="25397792"/>
<accession>L0HDR5</accession>
<keyword evidence="1" id="KW-1133">Transmembrane helix</keyword>
<dbReference type="KEGG" id="mfo:Metfor_0880"/>
<feature type="transmembrane region" description="Helical" evidence="1">
    <location>
        <begin position="12"/>
        <end position="35"/>
    </location>
</feature>
<keyword evidence="4" id="KW-1185">Reference proteome</keyword>
<evidence type="ECO:0000313" key="4">
    <source>
        <dbReference type="Proteomes" id="UP000010824"/>
    </source>
</evidence>
<dbReference type="PANTHER" id="PTHR38138">
    <property type="entry name" value="VNG6441H"/>
    <property type="match status" value="1"/>
</dbReference>
<proteinExistence type="predicted"/>
<evidence type="ECO:0000313" key="3">
    <source>
        <dbReference type="EMBL" id="AGB01936.1"/>
    </source>
</evidence>
<reference evidence="3 4" key="2">
    <citation type="journal article" date="2014" name="Genome Announc.">
        <title>Complete Genome Sequence of Methanoregula formicica SMSPT, a Mesophilic Hydrogenotrophic Methanogen Isolated from a Methanogenic Upflow Anaerobic Sludge Blanket Reactor.</title>
        <authorList>
            <person name="Yamamoto K."/>
            <person name="Tamaki H."/>
            <person name="Cadillo-Quiroz H."/>
            <person name="Imachi H."/>
            <person name="Kyrpides N."/>
            <person name="Woyke T."/>
            <person name="Goodwin L."/>
            <person name="Zinder S.H."/>
            <person name="Kamagata Y."/>
            <person name="Liu W.T."/>
        </authorList>
    </citation>
    <scope>NUCLEOTIDE SEQUENCE [LARGE SCALE GENOMIC DNA]</scope>
    <source>
        <strain evidence="4">DSM 22288 / NBRC 105244 / SMSP</strain>
    </source>
</reference>
<dbReference type="PANTHER" id="PTHR38138:SF1">
    <property type="entry name" value="ARCHAEAL TYPE IV PILIN N-TERMINAL DOMAIN-CONTAINING PROTEIN"/>
    <property type="match status" value="1"/>
</dbReference>
<sequence length="169" mass="18475" precursor="true">MKYRNDHETAVSPVVGVMLMLSVTVLIAAIVSTYAGGFTGGAEKSPQSSVKANPNLLQHRIYFEHNGGDPFMLSSVQVVLREHDNKTALSLIDAKSSRVQNFTEVGIEALNSDTTIQAGDTFYIESVDWKAGEVWMKFGNLDLSPDQKITWLLVDKGTGKTISTGSFYL</sequence>
<dbReference type="NCBIfam" id="TIGR02537">
    <property type="entry name" value="arch_flag_Nterm"/>
    <property type="match status" value="1"/>
</dbReference>
<organism evidence="3 4">
    <name type="scientific">Methanoregula formicica (strain DSM 22288 / NBRC 105244 / SMSP)</name>
    <dbReference type="NCBI Taxonomy" id="593750"/>
    <lineage>
        <taxon>Archaea</taxon>
        <taxon>Methanobacteriati</taxon>
        <taxon>Methanobacteriota</taxon>
        <taxon>Stenosarchaea group</taxon>
        <taxon>Methanomicrobia</taxon>
        <taxon>Methanomicrobiales</taxon>
        <taxon>Methanoregulaceae</taxon>
        <taxon>Methanoregula</taxon>
    </lineage>
</organism>
<dbReference type="RefSeq" id="WP_015284900.1">
    <property type="nucleotide sequence ID" value="NC_019943.1"/>
</dbReference>
<gene>
    <name evidence="3" type="ordered locus">Metfor_0880</name>
</gene>
<keyword evidence="1" id="KW-0472">Membrane</keyword>
<dbReference type="eggNOG" id="arCOG02421">
    <property type="taxonomic scope" value="Archaea"/>
</dbReference>
<dbReference type="EMBL" id="CP003167">
    <property type="protein sequence ID" value="AGB01936.1"/>
    <property type="molecule type" value="Genomic_DNA"/>
</dbReference>
<name>L0HDR5_METFS</name>
<dbReference type="AlphaFoldDB" id="L0HDR5"/>
<protein>
    <recommendedName>
        <fullName evidence="2">Archaeal Type IV pilin N-terminal domain-containing protein</fullName>
    </recommendedName>
</protein>
<dbReference type="Proteomes" id="UP000010824">
    <property type="component" value="Chromosome"/>
</dbReference>
<evidence type="ECO:0000256" key="1">
    <source>
        <dbReference type="SAM" id="Phobius"/>
    </source>
</evidence>
<dbReference type="InterPro" id="IPR013373">
    <property type="entry name" value="Flagellin/pilin_N_arc"/>
</dbReference>
<evidence type="ECO:0000259" key="2">
    <source>
        <dbReference type="Pfam" id="PF07790"/>
    </source>
</evidence>
<dbReference type="InterPro" id="IPR012859">
    <property type="entry name" value="Pilin_N_archaeal"/>
</dbReference>
<keyword evidence="1" id="KW-0812">Transmembrane</keyword>
<dbReference type="Pfam" id="PF07790">
    <property type="entry name" value="Pilin_N"/>
    <property type="match status" value="1"/>
</dbReference>
<feature type="domain" description="Archaeal Type IV pilin N-terminal" evidence="2">
    <location>
        <begin position="10"/>
        <end position="82"/>
    </location>
</feature>